<dbReference type="GO" id="GO:0043190">
    <property type="term" value="C:ATP-binding cassette (ABC) transporter complex"/>
    <property type="evidence" value="ECO:0007669"/>
    <property type="project" value="TreeGrafter"/>
</dbReference>
<comment type="caution">
    <text evidence="7">The sequence shown here is derived from an EMBL/GenBank/DDBJ whole genome shotgun (WGS) entry which is preliminary data.</text>
</comment>
<dbReference type="RefSeq" id="WP_135760213.1">
    <property type="nucleotide sequence ID" value="NZ_RQHW01000031.1"/>
</dbReference>
<keyword evidence="5 6" id="KW-0472">Membrane</keyword>
<feature type="transmembrane region" description="Helical" evidence="6">
    <location>
        <begin position="354"/>
        <end position="375"/>
    </location>
</feature>
<dbReference type="Pfam" id="PF03739">
    <property type="entry name" value="LptF_LptG"/>
    <property type="match status" value="1"/>
</dbReference>
<evidence type="ECO:0000313" key="8">
    <source>
        <dbReference type="Proteomes" id="UP000298058"/>
    </source>
</evidence>
<evidence type="ECO:0000256" key="3">
    <source>
        <dbReference type="ARBA" id="ARBA00022692"/>
    </source>
</evidence>
<dbReference type="PANTHER" id="PTHR33529:SF6">
    <property type="entry name" value="YJGP_YJGQ FAMILY PERMEASE"/>
    <property type="match status" value="1"/>
</dbReference>
<evidence type="ECO:0000256" key="4">
    <source>
        <dbReference type="ARBA" id="ARBA00022989"/>
    </source>
</evidence>
<keyword evidence="8" id="KW-1185">Reference proteome</keyword>
<evidence type="ECO:0000256" key="1">
    <source>
        <dbReference type="ARBA" id="ARBA00004651"/>
    </source>
</evidence>
<sequence>MTLSILLTPFRWFKREFIPFRILDRYLFFDFLKNFAGTLILLTSMIVIYEFTNNMKYLVSSKVQQSHVYFYILYSVPGMIVQVASPALMFSVCFVVGQYSVNKELVAIMVAGVSFLRIITPILFFGFFVWMFMTFFSQFVVIPANKQAQIEYSYMAKGANRLIDFVYQFHVKGKNGFYYVYWIDEKENTVKGGFNYVDIGEDGLPNYTVSSQKAKFVENPHHWILYDVEEIRFNSDLEVVSREKIPEKNYPFPEDIKYFSRPTRNPEQMNFFELAEEIESRIGKGIPYRDVLVQRHVTFAMPLMSFIVVALGALAGAITKRSAGVASLGLTIAVVLLYYILYSTAKTLAENGGLPIWLGIWITPFLFITAAYVLYKKMNI</sequence>
<keyword evidence="4 6" id="KW-1133">Transmembrane helix</keyword>
<name>A0A4R9M0J5_9LEPT</name>
<proteinExistence type="predicted"/>
<feature type="transmembrane region" description="Helical" evidence="6">
    <location>
        <begin position="299"/>
        <end position="318"/>
    </location>
</feature>
<dbReference type="Proteomes" id="UP000298058">
    <property type="component" value="Unassembled WGS sequence"/>
</dbReference>
<evidence type="ECO:0000256" key="2">
    <source>
        <dbReference type="ARBA" id="ARBA00022475"/>
    </source>
</evidence>
<feature type="transmembrane region" description="Helical" evidence="6">
    <location>
        <begin position="325"/>
        <end position="342"/>
    </location>
</feature>
<protein>
    <submittedName>
        <fullName evidence="7">YjgP/YjgQ family permease</fullName>
    </submittedName>
</protein>
<dbReference type="EMBL" id="RQHW01000031">
    <property type="protein sequence ID" value="TGN19451.1"/>
    <property type="molecule type" value="Genomic_DNA"/>
</dbReference>
<dbReference type="GO" id="GO:0015920">
    <property type="term" value="P:lipopolysaccharide transport"/>
    <property type="evidence" value="ECO:0007669"/>
    <property type="project" value="TreeGrafter"/>
</dbReference>
<feature type="transmembrane region" description="Helical" evidence="6">
    <location>
        <begin position="69"/>
        <end position="96"/>
    </location>
</feature>
<comment type="subcellular location">
    <subcellularLocation>
        <location evidence="1">Cell membrane</location>
        <topology evidence="1">Multi-pass membrane protein</topology>
    </subcellularLocation>
</comment>
<dbReference type="PANTHER" id="PTHR33529">
    <property type="entry name" value="SLR0882 PROTEIN-RELATED"/>
    <property type="match status" value="1"/>
</dbReference>
<accession>A0A4R9M0J5</accession>
<evidence type="ECO:0000256" key="5">
    <source>
        <dbReference type="ARBA" id="ARBA00023136"/>
    </source>
</evidence>
<organism evidence="7 8">
    <name type="scientific">Leptospira idonii</name>
    <dbReference type="NCBI Taxonomy" id="1193500"/>
    <lineage>
        <taxon>Bacteria</taxon>
        <taxon>Pseudomonadati</taxon>
        <taxon>Spirochaetota</taxon>
        <taxon>Spirochaetia</taxon>
        <taxon>Leptospirales</taxon>
        <taxon>Leptospiraceae</taxon>
        <taxon>Leptospira</taxon>
    </lineage>
</organism>
<dbReference type="AlphaFoldDB" id="A0A4R9M0J5"/>
<dbReference type="OrthoDB" id="306074at2"/>
<dbReference type="InterPro" id="IPR005495">
    <property type="entry name" value="LptG/LptF_permease"/>
</dbReference>
<feature type="transmembrane region" description="Helical" evidence="6">
    <location>
        <begin position="31"/>
        <end position="49"/>
    </location>
</feature>
<evidence type="ECO:0000256" key="6">
    <source>
        <dbReference type="SAM" id="Phobius"/>
    </source>
</evidence>
<gene>
    <name evidence="7" type="ORF">EHS15_08935</name>
</gene>
<keyword evidence="3 6" id="KW-0812">Transmembrane</keyword>
<reference evidence="7" key="1">
    <citation type="journal article" date="2019" name="PLoS Negl. Trop. Dis.">
        <title>Revisiting the worldwide diversity of Leptospira species in the environment.</title>
        <authorList>
            <person name="Vincent A.T."/>
            <person name="Schiettekatte O."/>
            <person name="Bourhy P."/>
            <person name="Veyrier F.J."/>
            <person name="Picardeau M."/>
        </authorList>
    </citation>
    <scope>NUCLEOTIDE SEQUENCE [LARGE SCALE GENOMIC DNA]</scope>
    <source>
        <strain evidence="7">201300427</strain>
    </source>
</reference>
<keyword evidence="2" id="KW-1003">Cell membrane</keyword>
<feature type="transmembrane region" description="Helical" evidence="6">
    <location>
        <begin position="108"/>
        <end position="133"/>
    </location>
</feature>
<evidence type="ECO:0000313" key="7">
    <source>
        <dbReference type="EMBL" id="TGN19451.1"/>
    </source>
</evidence>